<accession>A0A4Q0VHI1</accession>
<evidence type="ECO:0000313" key="2">
    <source>
        <dbReference type="EMBL" id="RXI78665.1"/>
    </source>
</evidence>
<proteinExistence type="predicted"/>
<dbReference type="AlphaFoldDB" id="A0A4Q0VHI1"/>
<reference evidence="2 3" key="1">
    <citation type="submission" date="2018-08" db="EMBL/GenBank/DDBJ databases">
        <title>Lactobacillus suantsai sp. nov., isolated from traditional fermented suan-tsai in Taiwan.</title>
        <authorList>
            <person name="Huang C.-H."/>
        </authorList>
    </citation>
    <scope>NUCLEOTIDE SEQUENCE [LARGE SCALE GENOMIC DNA]</scope>
    <source>
        <strain evidence="2 3">BCRC 12945</strain>
    </source>
</reference>
<dbReference type="InterPro" id="IPR027994">
    <property type="entry name" value="WxL_dom"/>
</dbReference>
<comment type="caution">
    <text evidence="2">The sequence shown here is derived from an EMBL/GenBank/DDBJ whole genome shotgun (WGS) entry which is preliminary data.</text>
</comment>
<dbReference type="Proteomes" id="UP000290602">
    <property type="component" value="Unassembled WGS sequence"/>
</dbReference>
<name>A0A4Q0VHI1_9LACO</name>
<gene>
    <name evidence="2" type="ORF">DXH47_06265</name>
</gene>
<sequence length="227" mass="23542">MGNATAQRPKEEMTKPVKWMMSALLLGTFLPLSPSLIGQAATTTAPTASVATNANTTADVQVAAGKLTFAQEKLPALKFEAAKVADGEQTGLGLVKTDNAPVVKISNLLGSGEPWQLKVSLSEFQAVKLLKKAASGADDKRTLTGATLVFPKKNLTAKAEKALPTATTTTPVRAGADAMTLIDAGRDAGMGAVDLDLSPITLTLPRVDYAGNYQATVTYSLVSGPNQ</sequence>
<organism evidence="2 3">
    <name type="scientific">Levilactobacillus suantsaii</name>
    <dbReference type="NCBI Taxonomy" id="2292255"/>
    <lineage>
        <taxon>Bacteria</taxon>
        <taxon>Bacillati</taxon>
        <taxon>Bacillota</taxon>
        <taxon>Bacilli</taxon>
        <taxon>Lactobacillales</taxon>
        <taxon>Lactobacillaceae</taxon>
        <taxon>Levilactobacillus</taxon>
    </lineage>
</organism>
<evidence type="ECO:0000259" key="1">
    <source>
        <dbReference type="Pfam" id="PF13731"/>
    </source>
</evidence>
<keyword evidence="3" id="KW-1185">Reference proteome</keyword>
<protein>
    <recommendedName>
        <fullName evidence="1">WxL domain-containing protein</fullName>
    </recommendedName>
</protein>
<feature type="domain" description="WxL" evidence="1">
    <location>
        <begin position="52"/>
        <end position="225"/>
    </location>
</feature>
<dbReference type="EMBL" id="QXIL01000009">
    <property type="protein sequence ID" value="RXI78665.1"/>
    <property type="molecule type" value="Genomic_DNA"/>
</dbReference>
<dbReference type="Pfam" id="PF13731">
    <property type="entry name" value="WxL"/>
    <property type="match status" value="1"/>
</dbReference>
<evidence type="ECO:0000313" key="3">
    <source>
        <dbReference type="Proteomes" id="UP000290602"/>
    </source>
</evidence>